<evidence type="ECO:0000259" key="1">
    <source>
        <dbReference type="PROSITE" id="PS50112"/>
    </source>
</evidence>
<dbReference type="InterPro" id="IPR037522">
    <property type="entry name" value="HD_GYP_dom"/>
</dbReference>
<dbReference type="CDD" id="cd00077">
    <property type="entry name" value="HDc"/>
    <property type="match status" value="1"/>
</dbReference>
<accession>A0A6C0G2P7</accession>
<evidence type="ECO:0000313" key="4">
    <source>
        <dbReference type="Proteomes" id="UP000476064"/>
    </source>
</evidence>
<dbReference type="PANTHER" id="PTHR45228">
    <property type="entry name" value="CYCLIC DI-GMP PHOSPHODIESTERASE TM_0186-RELATED"/>
    <property type="match status" value="1"/>
</dbReference>
<dbReference type="InterPro" id="IPR000014">
    <property type="entry name" value="PAS"/>
</dbReference>
<dbReference type="SUPFAM" id="SSF55785">
    <property type="entry name" value="PYP-like sensor domain (PAS domain)"/>
    <property type="match status" value="1"/>
</dbReference>
<dbReference type="SUPFAM" id="SSF109604">
    <property type="entry name" value="HD-domain/PDEase-like"/>
    <property type="match status" value="1"/>
</dbReference>
<evidence type="ECO:0000259" key="2">
    <source>
        <dbReference type="PROSITE" id="PS51832"/>
    </source>
</evidence>
<dbReference type="Pfam" id="PF13426">
    <property type="entry name" value="PAS_9"/>
    <property type="match status" value="1"/>
</dbReference>
<dbReference type="InterPro" id="IPR052020">
    <property type="entry name" value="Cyclic_di-GMP/3'3'-cGAMP_PDE"/>
</dbReference>
<dbReference type="PROSITE" id="PS51832">
    <property type="entry name" value="HD_GYP"/>
    <property type="match status" value="1"/>
</dbReference>
<dbReference type="InterPro" id="IPR035965">
    <property type="entry name" value="PAS-like_dom_sf"/>
</dbReference>
<dbReference type="SMART" id="SM00091">
    <property type="entry name" value="PAS"/>
    <property type="match status" value="1"/>
</dbReference>
<dbReference type="PROSITE" id="PS50112">
    <property type="entry name" value="PAS"/>
    <property type="match status" value="1"/>
</dbReference>
<dbReference type="EMBL" id="CP048209">
    <property type="protein sequence ID" value="QHT62692.1"/>
    <property type="molecule type" value="Genomic_DNA"/>
</dbReference>
<feature type="domain" description="HD-GYP" evidence="2">
    <location>
        <begin position="125"/>
        <end position="336"/>
    </location>
</feature>
<feature type="domain" description="PAS" evidence="1">
    <location>
        <begin position="1"/>
        <end position="44"/>
    </location>
</feature>
<dbReference type="KEGG" id="plyc:GXP70_23740"/>
<dbReference type="Gene3D" id="3.30.450.20">
    <property type="entry name" value="PAS domain"/>
    <property type="match status" value="1"/>
</dbReference>
<name>A0A6C0G2P7_9BACL</name>
<dbReference type="CDD" id="cd00130">
    <property type="entry name" value="PAS"/>
    <property type="match status" value="1"/>
</dbReference>
<dbReference type="SMART" id="SM00471">
    <property type="entry name" value="HDc"/>
    <property type="match status" value="1"/>
</dbReference>
<dbReference type="NCBIfam" id="TIGR00229">
    <property type="entry name" value="sensory_box"/>
    <property type="match status" value="1"/>
</dbReference>
<gene>
    <name evidence="3" type="ORF">GXP70_23740</name>
</gene>
<reference evidence="3 4" key="1">
    <citation type="submission" date="2020-01" db="EMBL/GenBank/DDBJ databases">
        <title>Paenibacillus sp. nov., isolated from tomato rhizosphere.</title>
        <authorList>
            <person name="Weon H.-Y."/>
            <person name="Lee S.A."/>
        </authorList>
    </citation>
    <scope>NUCLEOTIDE SEQUENCE [LARGE SCALE GENOMIC DNA]</scope>
    <source>
        <strain evidence="3 4">12200R-189</strain>
    </source>
</reference>
<dbReference type="Gene3D" id="1.10.3210.10">
    <property type="entry name" value="Hypothetical protein af1432"/>
    <property type="match status" value="1"/>
</dbReference>
<dbReference type="Pfam" id="PF13487">
    <property type="entry name" value="HD_5"/>
    <property type="match status" value="1"/>
</dbReference>
<dbReference type="PANTHER" id="PTHR45228:SF8">
    <property type="entry name" value="TWO-COMPONENT RESPONSE REGULATOR-RELATED"/>
    <property type="match status" value="1"/>
</dbReference>
<dbReference type="InterPro" id="IPR003607">
    <property type="entry name" value="HD/PDEase_dom"/>
</dbReference>
<evidence type="ECO:0000313" key="3">
    <source>
        <dbReference type="EMBL" id="QHT62692.1"/>
    </source>
</evidence>
<dbReference type="AlphaFoldDB" id="A0A6C0G2P7"/>
<dbReference type="RefSeq" id="WP_162359123.1">
    <property type="nucleotide sequence ID" value="NZ_CP048209.1"/>
</dbReference>
<keyword evidence="4" id="KW-1185">Reference proteome</keyword>
<organism evidence="3 4">
    <name type="scientific">Paenibacillus lycopersici</name>
    <dbReference type="NCBI Taxonomy" id="2704462"/>
    <lineage>
        <taxon>Bacteria</taxon>
        <taxon>Bacillati</taxon>
        <taxon>Bacillota</taxon>
        <taxon>Bacilli</taxon>
        <taxon>Bacillales</taxon>
        <taxon>Paenibacillaceae</taxon>
        <taxon>Paenibacillus</taxon>
    </lineage>
</organism>
<proteinExistence type="predicted"/>
<protein>
    <submittedName>
        <fullName evidence="3">HD domain-containing protein</fullName>
    </submittedName>
</protein>
<dbReference type="Proteomes" id="UP000476064">
    <property type="component" value="Chromosome"/>
</dbReference>
<sequence length="342" mass="38700">MDTTLSIFLQLADAVIITDIRHRIIDVNATYERITGFTRDEIVGMKAGLLKSGLTPAKTYEDMKANLGQGKPWSGVFINRKRNKALWYSNITISLVASGGEEYYIGVFRDLAQLKEGVYISETRKSKIQYEILKVLALSCEVRDPDIEGHLVRVQELTTALLHRYNALNRSILTEEYIQSVVNACILHDIGKSGIPEGILYKPGKLNVYERAIMETHPLIGVDILNKISTELDDELFQQEMRIAKDIVAFHHEKWDGTGYPSRLKDDAIPFEAQIVSIVDVYDALTSRRAYKDAWPAEQAVDYLRSQRGISFNPELVDIFCDAMICDSSGYLNEDKRTGEKV</sequence>